<organism evidence="1 2">
    <name type="scientific">Pristionchus mayeri</name>
    <dbReference type="NCBI Taxonomy" id="1317129"/>
    <lineage>
        <taxon>Eukaryota</taxon>
        <taxon>Metazoa</taxon>
        <taxon>Ecdysozoa</taxon>
        <taxon>Nematoda</taxon>
        <taxon>Chromadorea</taxon>
        <taxon>Rhabditida</taxon>
        <taxon>Rhabditina</taxon>
        <taxon>Diplogasteromorpha</taxon>
        <taxon>Diplogasteroidea</taxon>
        <taxon>Neodiplogasteridae</taxon>
        <taxon>Pristionchus</taxon>
    </lineage>
</organism>
<keyword evidence="2" id="KW-1185">Reference proteome</keyword>
<accession>A0AAN5I4Y6</accession>
<feature type="non-terminal residue" evidence="1">
    <location>
        <position position="1"/>
    </location>
</feature>
<feature type="non-terminal residue" evidence="1">
    <location>
        <position position="85"/>
    </location>
</feature>
<protein>
    <submittedName>
        <fullName evidence="1">Uncharacterized protein</fullName>
    </submittedName>
</protein>
<gene>
    <name evidence="1" type="ORF">PMAYCL1PPCAC_22588</name>
</gene>
<evidence type="ECO:0000313" key="1">
    <source>
        <dbReference type="EMBL" id="GMR52393.1"/>
    </source>
</evidence>
<comment type="caution">
    <text evidence="1">The sequence shown here is derived from an EMBL/GenBank/DDBJ whole genome shotgun (WGS) entry which is preliminary data.</text>
</comment>
<sequence length="85" mass="9817">LVRVEDLEVQYAIQLELHVVESDSALWLDVDRLFLERLHILDLIDAGNQPIQSGLEDFVESAHSLDHPCFLLGDEVDNRVDWHLK</sequence>
<reference evidence="2" key="1">
    <citation type="submission" date="2022-10" db="EMBL/GenBank/DDBJ databases">
        <title>Genome assembly of Pristionchus species.</title>
        <authorList>
            <person name="Yoshida K."/>
            <person name="Sommer R.J."/>
        </authorList>
    </citation>
    <scope>NUCLEOTIDE SEQUENCE [LARGE SCALE GENOMIC DNA]</scope>
    <source>
        <strain evidence="2">RS5460</strain>
    </source>
</reference>
<name>A0AAN5I4Y6_9BILA</name>
<dbReference type="EMBL" id="BTRK01000005">
    <property type="protein sequence ID" value="GMR52393.1"/>
    <property type="molecule type" value="Genomic_DNA"/>
</dbReference>
<proteinExistence type="predicted"/>
<dbReference type="AlphaFoldDB" id="A0AAN5I4Y6"/>
<dbReference type="Proteomes" id="UP001328107">
    <property type="component" value="Unassembled WGS sequence"/>
</dbReference>
<evidence type="ECO:0000313" key="2">
    <source>
        <dbReference type="Proteomes" id="UP001328107"/>
    </source>
</evidence>